<dbReference type="Proteomes" id="UP000001072">
    <property type="component" value="Unassembled WGS sequence"/>
</dbReference>
<dbReference type="VEuPathDB" id="FungiDB:MELLADRAFT_89281"/>
<organism evidence="4">
    <name type="scientific">Melampsora larici-populina (strain 98AG31 / pathotype 3-4-7)</name>
    <name type="common">Poplar leaf rust fungus</name>
    <dbReference type="NCBI Taxonomy" id="747676"/>
    <lineage>
        <taxon>Eukaryota</taxon>
        <taxon>Fungi</taxon>
        <taxon>Dikarya</taxon>
        <taxon>Basidiomycota</taxon>
        <taxon>Pucciniomycotina</taxon>
        <taxon>Pucciniomycetes</taxon>
        <taxon>Pucciniales</taxon>
        <taxon>Melampsoraceae</taxon>
        <taxon>Melampsora</taxon>
    </lineage>
</organism>
<accession>F4R5L3</accession>
<dbReference type="Pfam" id="PF03061">
    <property type="entry name" value="4HBT"/>
    <property type="match status" value="2"/>
</dbReference>
<dbReference type="SUPFAM" id="SSF54637">
    <property type="entry name" value="Thioesterase/thiol ester dehydrase-isomerase"/>
    <property type="match status" value="2"/>
</dbReference>
<gene>
    <name evidence="3" type="ORF">MELLADRAFT_89281</name>
</gene>
<dbReference type="GO" id="GO:0005829">
    <property type="term" value="C:cytosol"/>
    <property type="evidence" value="ECO:0007669"/>
    <property type="project" value="TreeGrafter"/>
</dbReference>
<name>F4R5L3_MELLP</name>
<dbReference type="InterPro" id="IPR040170">
    <property type="entry name" value="Cytosol_ACT"/>
</dbReference>
<feature type="domain" description="HotDog ACOT-type" evidence="2">
    <location>
        <begin position="357"/>
        <end position="468"/>
    </location>
</feature>
<evidence type="ECO:0000256" key="1">
    <source>
        <dbReference type="ARBA" id="ARBA00022801"/>
    </source>
</evidence>
<evidence type="ECO:0000313" key="4">
    <source>
        <dbReference type="Proteomes" id="UP000001072"/>
    </source>
</evidence>
<dbReference type="PANTHER" id="PTHR11049:SF16">
    <property type="entry name" value="PROTEIN VDLD"/>
    <property type="match status" value="1"/>
</dbReference>
<dbReference type="GeneID" id="18935136"/>
<dbReference type="PROSITE" id="PS51770">
    <property type="entry name" value="HOTDOG_ACOT"/>
    <property type="match status" value="2"/>
</dbReference>
<feature type="domain" description="HotDog ACOT-type" evidence="2">
    <location>
        <begin position="59"/>
        <end position="171"/>
    </location>
</feature>
<reference evidence="4" key="1">
    <citation type="journal article" date="2011" name="Proc. Natl. Acad. Sci. U.S.A.">
        <title>Obligate biotrophy features unraveled by the genomic analysis of rust fungi.</title>
        <authorList>
            <person name="Duplessis S."/>
            <person name="Cuomo C.A."/>
            <person name="Lin Y.-C."/>
            <person name="Aerts A."/>
            <person name="Tisserant E."/>
            <person name="Veneault-Fourrey C."/>
            <person name="Joly D.L."/>
            <person name="Hacquard S."/>
            <person name="Amselem J."/>
            <person name="Cantarel B.L."/>
            <person name="Chiu R."/>
            <person name="Coutinho P.M."/>
            <person name="Feau N."/>
            <person name="Field M."/>
            <person name="Frey P."/>
            <person name="Gelhaye E."/>
            <person name="Goldberg J."/>
            <person name="Grabherr M.G."/>
            <person name="Kodira C.D."/>
            <person name="Kohler A."/>
            <person name="Kuees U."/>
            <person name="Lindquist E.A."/>
            <person name="Lucas S.M."/>
            <person name="Mago R."/>
            <person name="Mauceli E."/>
            <person name="Morin E."/>
            <person name="Murat C."/>
            <person name="Pangilinan J.L."/>
            <person name="Park R."/>
            <person name="Pearson M."/>
            <person name="Quesneville H."/>
            <person name="Rouhier N."/>
            <person name="Sakthikumar S."/>
            <person name="Salamov A.A."/>
            <person name="Schmutz J."/>
            <person name="Selles B."/>
            <person name="Shapiro H."/>
            <person name="Tanguay P."/>
            <person name="Tuskan G.A."/>
            <person name="Henrissat B."/>
            <person name="Van de Peer Y."/>
            <person name="Rouze P."/>
            <person name="Ellis J.G."/>
            <person name="Dodds P.N."/>
            <person name="Schein J.E."/>
            <person name="Zhong S."/>
            <person name="Hamelin R.C."/>
            <person name="Grigoriev I.V."/>
            <person name="Szabo L.J."/>
            <person name="Martin F."/>
        </authorList>
    </citation>
    <scope>NUCLEOTIDE SEQUENCE [LARGE SCALE GENOMIC DNA]</scope>
    <source>
        <strain evidence="4">98AG31 / pathotype 3-4-7</strain>
    </source>
</reference>
<dbReference type="Gene3D" id="3.10.129.10">
    <property type="entry name" value="Hotdog Thioesterase"/>
    <property type="match status" value="2"/>
</dbReference>
<protein>
    <recommendedName>
        <fullName evidence="2">HotDog ACOT-type domain-containing protein</fullName>
    </recommendedName>
</protein>
<dbReference type="InterPro" id="IPR029069">
    <property type="entry name" value="HotDog_dom_sf"/>
</dbReference>
<dbReference type="InParanoid" id="F4R5L3"/>
<evidence type="ECO:0000313" key="3">
    <source>
        <dbReference type="EMBL" id="EGG12066.1"/>
    </source>
</evidence>
<dbReference type="AlphaFoldDB" id="F4R5L3"/>
<keyword evidence="1" id="KW-0378">Hydrolase</keyword>
<dbReference type="PANTHER" id="PTHR11049">
    <property type="entry name" value="ACYL COENZYME A THIOESTER HYDROLASE"/>
    <property type="match status" value="1"/>
</dbReference>
<dbReference type="OrthoDB" id="3184331at2759"/>
<dbReference type="GO" id="GO:0006637">
    <property type="term" value="P:acyl-CoA metabolic process"/>
    <property type="evidence" value="ECO:0007669"/>
    <property type="project" value="TreeGrafter"/>
</dbReference>
<dbReference type="eggNOG" id="KOG2763">
    <property type="taxonomic scope" value="Eukaryota"/>
</dbReference>
<dbReference type="CDD" id="cd03442">
    <property type="entry name" value="BFIT_BACH"/>
    <property type="match status" value="2"/>
</dbReference>
<keyword evidence="4" id="KW-1185">Reference proteome</keyword>
<dbReference type="GO" id="GO:0052816">
    <property type="term" value="F:long-chain fatty acyl-CoA hydrolase activity"/>
    <property type="evidence" value="ECO:0007669"/>
    <property type="project" value="TreeGrafter"/>
</dbReference>
<dbReference type="EMBL" id="GL883091">
    <property type="protein sequence ID" value="EGG12066.1"/>
    <property type="molecule type" value="Genomic_DNA"/>
</dbReference>
<proteinExistence type="predicted"/>
<evidence type="ECO:0000259" key="2">
    <source>
        <dbReference type="PROSITE" id="PS51770"/>
    </source>
</evidence>
<dbReference type="STRING" id="747676.F4R5L3"/>
<dbReference type="RefSeq" id="XP_007404441.1">
    <property type="nucleotide sequence ID" value="XM_007404379.1"/>
</dbReference>
<dbReference type="InterPro" id="IPR006683">
    <property type="entry name" value="Thioestr_dom"/>
</dbReference>
<dbReference type="KEGG" id="mlr:MELLADRAFT_89281"/>
<sequence length="512" mass="58327">MSHMMSICQVTLHVLWDAFCSCVCFLTGWVLFPKGLSSLWYRAPLVVWDVVEPHQRELSASAFRVSYRMHPHHADAQGRVFGGELLKLVDVVAGIASRRHTDRSCVTISVDRVIFLCPVFVGDVLHLSVSVNRSWGSSMETGIKIIKEDFRNGNQTYACHAYMTFVARPRATLSTCHRFWDFISLRQPPVIKVRVPKVIAQTVLDQKRYLLAGRRRGHRIRQSVEWNSLLEKFREYVLSLKYPEEQGERNWQANDEDLARIEKEVIADSFIRKDPDVRVDDGMVVAEIPDHMEPIKIPLAEVEWLYEAVVKIEKIVADRGVGSALRRLSTPSFHQTAFNKDSERHVDWISSETIQAENTLATTVWIVRPQHCNSMGVLFGGTLMRWLEEVANLSAGNICCAAWVTAAIDSMTLRASAQPGHVVILRAIVVKVWETSVEVYCVAKAETREGKEFFISDAFISLVAIDHETSQPVRRDLKRVESSNIWADKIRETSESRRQNRLSEKAILQKVC</sequence>
<dbReference type="HOGENOM" id="CLU_033099_0_0_1"/>
<dbReference type="InterPro" id="IPR033120">
    <property type="entry name" value="HOTDOG_ACOT"/>
</dbReference>